<reference evidence="4" key="2">
    <citation type="submission" date="2019-09" db="UniProtKB">
        <authorList>
            <consortium name="WormBaseParasite"/>
        </authorList>
    </citation>
    <scope>IDENTIFICATION</scope>
</reference>
<dbReference type="Pfam" id="PF05585">
    <property type="entry name" value="DUF1758"/>
    <property type="match status" value="1"/>
</dbReference>
<protein>
    <submittedName>
        <fullName evidence="4">DUF1758 domain-containing protein</fullName>
    </submittedName>
</protein>
<evidence type="ECO:0000313" key="3">
    <source>
        <dbReference type="Proteomes" id="UP000050761"/>
    </source>
</evidence>
<gene>
    <name evidence="2" type="ORF">HPBE_LOCUS11459</name>
</gene>
<dbReference type="InterPro" id="IPR008737">
    <property type="entry name" value="DUF1758"/>
</dbReference>
<evidence type="ECO:0000259" key="1">
    <source>
        <dbReference type="Pfam" id="PF05585"/>
    </source>
</evidence>
<keyword evidence="3" id="KW-1185">Reference proteome</keyword>
<evidence type="ECO:0000313" key="2">
    <source>
        <dbReference type="EMBL" id="VDO88668.1"/>
    </source>
</evidence>
<dbReference type="AlphaFoldDB" id="A0A183FTN7"/>
<dbReference type="Proteomes" id="UP000050761">
    <property type="component" value="Unassembled WGS sequence"/>
</dbReference>
<proteinExistence type="predicted"/>
<dbReference type="WBParaSite" id="HPBE_0001145801-mRNA-1">
    <property type="protein sequence ID" value="HPBE_0001145801-mRNA-1"/>
    <property type="gene ID" value="HPBE_0001145801"/>
</dbReference>
<reference evidence="2 3" key="1">
    <citation type="submission" date="2018-11" db="EMBL/GenBank/DDBJ databases">
        <authorList>
            <consortium name="Pathogen Informatics"/>
        </authorList>
    </citation>
    <scope>NUCLEOTIDE SEQUENCE [LARGE SCALE GENOMIC DNA]</scope>
</reference>
<organism evidence="3 4">
    <name type="scientific">Heligmosomoides polygyrus</name>
    <name type="common">Parasitic roundworm</name>
    <dbReference type="NCBI Taxonomy" id="6339"/>
    <lineage>
        <taxon>Eukaryota</taxon>
        <taxon>Metazoa</taxon>
        <taxon>Ecdysozoa</taxon>
        <taxon>Nematoda</taxon>
        <taxon>Chromadorea</taxon>
        <taxon>Rhabditida</taxon>
        <taxon>Rhabditina</taxon>
        <taxon>Rhabditomorpha</taxon>
        <taxon>Strongyloidea</taxon>
        <taxon>Heligmosomidae</taxon>
        <taxon>Heligmosomoides</taxon>
    </lineage>
</organism>
<feature type="domain" description="DUF1758" evidence="1">
    <location>
        <begin position="13"/>
        <end position="158"/>
    </location>
</feature>
<accession>A0A183FTN7</accession>
<accession>A0A3P8CKJ4</accession>
<name>A0A183FTN7_HELPZ</name>
<dbReference type="OrthoDB" id="5875774at2759"/>
<evidence type="ECO:0000313" key="4">
    <source>
        <dbReference type="WBParaSite" id="HPBE_0001145801-mRNA-1"/>
    </source>
</evidence>
<sequence length="247" mass="28119">MCAEVKLFNPNDRSKEIRTTALLDTGASQSYITNELSEQLHLSTINHQEINMHTFASKDPIVPAIEQAIGIYCVDGSDTILYVKAIPHLTNQLIYASVAKKQDRENIITTRHVTPSLLIGIDYFWDLVYSDDFNISMLSNGYRLLNTRIGSVVADKSFRQNQENRVLSHEYSTAANQANHTQLVDLVERFWSNESIGIVDNPNKRDDERCLAKFTNSISYDERKQRYSVKLPFKTTPSKLPSRSCLV</sequence>
<dbReference type="EMBL" id="UZAH01027113">
    <property type="protein sequence ID" value="VDO88668.1"/>
    <property type="molecule type" value="Genomic_DNA"/>
</dbReference>